<sequence length="439" mass="48124">MDKVPEANITYAPVWEYLPQNEGAINIEKDWWKAFESPQLTQLVEIAQQKNSDVIIASERVKQAELQMKIANASLFPTLSLNASSGEKRSKPEGGTWSNSGSTSVGLGASYEVDLWGGEMANRHAAKSNYRASVFSNEAVRLSISAGVATAWFNYLALQERTITAKKNVEIAERIQKIVDSLYRNGAATAADVAVQKTNLLSQQNALLPLQLQLDQTRAAIALLEGQVPQAYQLASEKISDLKIPKLSAGVPADVITRRPDVAIAEAQLKASSANVYAARTAFLPGLQLSGSAGKSASELFSLNSALQSTGWSLSLVQTIFAGGRVANQVRISESRRVELLEQYRKVILTALQETDDALNRVNITEQQENNQQNILTQASRSLKLNEDRYREGSIDLQTLLDSQRSFFQAQDSLVQQRLARLKATVDLYKALGGGWQNQ</sequence>
<keyword evidence="2" id="KW-0564">Palmitate</keyword>
<evidence type="ECO:0000313" key="5">
    <source>
        <dbReference type="Proteomes" id="UP000619761"/>
    </source>
</evidence>
<keyword evidence="5" id="KW-1185">Reference proteome</keyword>
<comment type="caution">
    <text evidence="4">The sequence shown here is derived from an EMBL/GenBank/DDBJ whole genome shotgun (WGS) entry which is preliminary data.</text>
</comment>
<dbReference type="Gene3D" id="1.20.1600.10">
    <property type="entry name" value="Outer membrane efflux proteins (OEP)"/>
    <property type="match status" value="1"/>
</dbReference>
<dbReference type="EMBL" id="BMYZ01000001">
    <property type="protein sequence ID" value="GGY69807.1"/>
    <property type="molecule type" value="Genomic_DNA"/>
</dbReference>
<keyword evidence="2" id="KW-0812">Transmembrane</keyword>
<dbReference type="InterPro" id="IPR003423">
    <property type="entry name" value="OMP_efflux"/>
</dbReference>
<proteinExistence type="inferred from homology"/>
<dbReference type="PANTHER" id="PTHR30203:SF33">
    <property type="entry name" value="BLR4455 PROTEIN"/>
    <property type="match status" value="1"/>
</dbReference>
<dbReference type="Proteomes" id="UP000619761">
    <property type="component" value="Unassembled WGS sequence"/>
</dbReference>
<gene>
    <name evidence="4" type="primary">opmQ</name>
    <name evidence="4" type="ORF">GCM10011613_12700</name>
</gene>
<dbReference type="Gene3D" id="2.20.200.10">
    <property type="entry name" value="Outer membrane efflux proteins (OEP)"/>
    <property type="match status" value="1"/>
</dbReference>
<dbReference type="InterPro" id="IPR010131">
    <property type="entry name" value="MdtP/NodT-like"/>
</dbReference>
<protein>
    <recommendedName>
        <fullName evidence="6">Transporter</fullName>
    </recommendedName>
</protein>
<evidence type="ECO:0000313" key="4">
    <source>
        <dbReference type="EMBL" id="GGY69807.1"/>
    </source>
</evidence>
<evidence type="ECO:0008006" key="6">
    <source>
        <dbReference type="Google" id="ProtNLM"/>
    </source>
</evidence>
<evidence type="ECO:0000256" key="2">
    <source>
        <dbReference type="RuleBase" id="RU362097"/>
    </source>
</evidence>
<comment type="subcellular location">
    <subcellularLocation>
        <location evidence="2">Cell outer membrane</location>
        <topology evidence="2">Lipid-anchor</topology>
    </subcellularLocation>
</comment>
<accession>A0ABQ3AZ14</accession>
<organism evidence="4 5">
    <name type="scientific">Cellvibrio zantedeschiae</name>
    <dbReference type="NCBI Taxonomy" id="1237077"/>
    <lineage>
        <taxon>Bacteria</taxon>
        <taxon>Pseudomonadati</taxon>
        <taxon>Pseudomonadota</taxon>
        <taxon>Gammaproteobacteria</taxon>
        <taxon>Cellvibrionales</taxon>
        <taxon>Cellvibrionaceae</taxon>
        <taxon>Cellvibrio</taxon>
    </lineage>
</organism>
<dbReference type="Pfam" id="PF02321">
    <property type="entry name" value="OEP"/>
    <property type="match status" value="2"/>
</dbReference>
<evidence type="ECO:0000256" key="3">
    <source>
        <dbReference type="SAM" id="MobiDB-lite"/>
    </source>
</evidence>
<keyword evidence="2" id="KW-0449">Lipoprotein</keyword>
<comment type="similarity">
    <text evidence="1 2">Belongs to the outer membrane factor (OMF) (TC 1.B.17) family.</text>
</comment>
<feature type="region of interest" description="Disordered" evidence="3">
    <location>
        <begin position="84"/>
        <end position="103"/>
    </location>
</feature>
<name>A0ABQ3AZ14_9GAMM</name>
<reference evidence="5" key="1">
    <citation type="journal article" date="2019" name="Int. J. Syst. Evol. Microbiol.">
        <title>The Global Catalogue of Microorganisms (GCM) 10K type strain sequencing project: providing services to taxonomists for standard genome sequencing and annotation.</title>
        <authorList>
            <consortium name="The Broad Institute Genomics Platform"/>
            <consortium name="The Broad Institute Genome Sequencing Center for Infectious Disease"/>
            <person name="Wu L."/>
            <person name="Ma J."/>
        </authorList>
    </citation>
    <scope>NUCLEOTIDE SEQUENCE [LARGE SCALE GENOMIC DNA]</scope>
    <source>
        <strain evidence="5">KCTC 32239</strain>
    </source>
</reference>
<keyword evidence="2" id="KW-1134">Transmembrane beta strand</keyword>
<evidence type="ECO:0000256" key="1">
    <source>
        <dbReference type="ARBA" id="ARBA00007613"/>
    </source>
</evidence>
<keyword evidence="2" id="KW-0472">Membrane</keyword>
<dbReference type="SUPFAM" id="SSF56954">
    <property type="entry name" value="Outer membrane efflux proteins (OEP)"/>
    <property type="match status" value="1"/>
</dbReference>
<dbReference type="PANTHER" id="PTHR30203">
    <property type="entry name" value="OUTER MEMBRANE CATION EFFLUX PROTEIN"/>
    <property type="match status" value="1"/>
</dbReference>
<dbReference type="NCBIfam" id="TIGR01845">
    <property type="entry name" value="outer_NodT"/>
    <property type="match status" value="1"/>
</dbReference>